<proteinExistence type="predicted"/>
<feature type="chain" id="PRO_5037572625" description="DUF6318 domain-containing protein" evidence="2">
    <location>
        <begin position="25"/>
        <end position="208"/>
    </location>
</feature>
<dbReference type="RefSeq" id="WP_184452601.1">
    <property type="nucleotide sequence ID" value="NZ_JACHMK010000001.1"/>
</dbReference>
<dbReference type="PROSITE" id="PS51257">
    <property type="entry name" value="PROKAR_LIPOPROTEIN"/>
    <property type="match status" value="1"/>
</dbReference>
<evidence type="ECO:0000256" key="2">
    <source>
        <dbReference type="SAM" id="SignalP"/>
    </source>
</evidence>
<comment type="caution">
    <text evidence="4">The sequence shown here is derived from an EMBL/GenBank/DDBJ whole genome shotgun (WGS) entry which is preliminary data.</text>
</comment>
<dbReference type="Proteomes" id="UP000617426">
    <property type="component" value="Unassembled WGS sequence"/>
</dbReference>
<feature type="signal peptide" evidence="2">
    <location>
        <begin position="1"/>
        <end position="24"/>
    </location>
</feature>
<protein>
    <recommendedName>
        <fullName evidence="3">DUF6318 domain-containing protein</fullName>
    </recommendedName>
</protein>
<dbReference type="EMBL" id="JACHMK010000001">
    <property type="protein sequence ID" value="MBB6334689.1"/>
    <property type="molecule type" value="Genomic_DNA"/>
</dbReference>
<keyword evidence="5" id="KW-1185">Reference proteome</keyword>
<organism evidence="4 5">
    <name type="scientific">Schaalia hyovaginalis</name>
    <dbReference type="NCBI Taxonomy" id="29316"/>
    <lineage>
        <taxon>Bacteria</taxon>
        <taxon>Bacillati</taxon>
        <taxon>Actinomycetota</taxon>
        <taxon>Actinomycetes</taxon>
        <taxon>Actinomycetales</taxon>
        <taxon>Actinomycetaceae</taxon>
        <taxon>Schaalia</taxon>
    </lineage>
</organism>
<reference evidence="4" key="1">
    <citation type="submission" date="2020-08" db="EMBL/GenBank/DDBJ databases">
        <title>Sequencing the genomes of 1000 actinobacteria strains.</title>
        <authorList>
            <person name="Klenk H.-P."/>
        </authorList>
    </citation>
    <scope>NUCLEOTIDE SEQUENCE</scope>
    <source>
        <strain evidence="4">DSM 10695</strain>
    </source>
</reference>
<evidence type="ECO:0000256" key="1">
    <source>
        <dbReference type="SAM" id="MobiDB-lite"/>
    </source>
</evidence>
<feature type="region of interest" description="Disordered" evidence="1">
    <location>
        <begin position="27"/>
        <end position="47"/>
    </location>
</feature>
<dbReference type="InterPro" id="IPR046281">
    <property type="entry name" value="DUF6318"/>
</dbReference>
<feature type="compositionally biased region" description="Polar residues" evidence="1">
    <location>
        <begin position="27"/>
        <end position="36"/>
    </location>
</feature>
<feature type="domain" description="DUF6318" evidence="3">
    <location>
        <begin position="56"/>
        <end position="202"/>
    </location>
</feature>
<evidence type="ECO:0000259" key="3">
    <source>
        <dbReference type="Pfam" id="PF19843"/>
    </source>
</evidence>
<name>A0A923E2I3_9ACTO</name>
<sequence length="208" mass="22543">MTLNAARRFAIIASACMLTLGASACSTGSGDSEQSRPSPPPTAEVRMSGGYVMNEDGTLQKPEVDMPAPVLDPAALEYSPEGAELAARHFLALTEYAWATGDTSTMRAFFTDECTPCKSMADRVDELYASGGWMDGTKYVTKEIVRIEEISDRPATFGVQLIVSQGASTAYSDGTLHQRATKELDMALFIHWNDANWKVVDEDAKSIE</sequence>
<dbReference type="Pfam" id="PF19843">
    <property type="entry name" value="DUF6318"/>
    <property type="match status" value="1"/>
</dbReference>
<dbReference type="AlphaFoldDB" id="A0A923E2I3"/>
<accession>A0A923E2I3</accession>
<gene>
    <name evidence="4" type="ORF">HD592_001254</name>
</gene>
<evidence type="ECO:0000313" key="4">
    <source>
        <dbReference type="EMBL" id="MBB6334689.1"/>
    </source>
</evidence>
<keyword evidence="2" id="KW-0732">Signal</keyword>
<evidence type="ECO:0000313" key="5">
    <source>
        <dbReference type="Proteomes" id="UP000617426"/>
    </source>
</evidence>